<dbReference type="GO" id="GO:0005576">
    <property type="term" value="C:extracellular region"/>
    <property type="evidence" value="ECO:0007669"/>
    <property type="project" value="UniProtKB-SubCell"/>
</dbReference>
<evidence type="ECO:0000256" key="4">
    <source>
        <dbReference type="ARBA" id="ARBA00022656"/>
    </source>
</evidence>
<gene>
    <name evidence="8" type="primary">hlyA_12</name>
    <name evidence="8" type="ORF">TRN7648_02802</name>
</gene>
<dbReference type="InterPro" id="IPR001343">
    <property type="entry name" value="Hemolysn_Ca-bd"/>
</dbReference>
<dbReference type="AlphaFoldDB" id="A0A0P1GF32"/>
<protein>
    <submittedName>
        <fullName evidence="8">Hemolysin, chromosomal</fullName>
    </submittedName>
</protein>
<evidence type="ECO:0000313" key="8">
    <source>
        <dbReference type="EMBL" id="CUH80082.1"/>
    </source>
</evidence>
<reference evidence="8 9" key="1">
    <citation type="submission" date="2015-09" db="EMBL/GenBank/DDBJ databases">
        <authorList>
            <consortium name="Swine Surveillance"/>
        </authorList>
    </citation>
    <scope>NUCLEOTIDE SEQUENCE [LARGE SCALE GENOMIC DNA]</scope>
    <source>
        <strain evidence="8 9">CECT 7648</strain>
    </source>
</reference>
<dbReference type="GO" id="GO:0005509">
    <property type="term" value="F:calcium ion binding"/>
    <property type="evidence" value="ECO:0007669"/>
    <property type="project" value="InterPro"/>
</dbReference>
<keyword evidence="4" id="KW-0800">Toxin</keyword>
<keyword evidence="5" id="KW-0677">Repeat</keyword>
<dbReference type="SUPFAM" id="SSF51126">
    <property type="entry name" value="Pectin lyase-like"/>
    <property type="match status" value="1"/>
</dbReference>
<evidence type="ECO:0000256" key="6">
    <source>
        <dbReference type="ARBA" id="ARBA00023026"/>
    </source>
</evidence>
<evidence type="ECO:0000256" key="7">
    <source>
        <dbReference type="ARBA" id="ARBA00023136"/>
    </source>
</evidence>
<dbReference type="PRINTS" id="PR00313">
    <property type="entry name" value="CABNDNGRPT"/>
</dbReference>
<evidence type="ECO:0000256" key="2">
    <source>
        <dbReference type="ARBA" id="ARBA00004613"/>
    </source>
</evidence>
<dbReference type="InterPro" id="IPR011050">
    <property type="entry name" value="Pectin_lyase_fold/virulence"/>
</dbReference>
<sequence length="684" mass="70812">MTHFDIAAGASAADIQALIDTAEAGTELRLAAGVYTFETTVVIDRSDITVLGAGSGDTVITMAIGAIGEAAFQIGHALYDTQVRAETTLAQDASQGGTQLVLAAGHGVQVGDTLGIETANTDAFFDAIGDTLWRKDMPLRTMLAQVVAVDGDTVTLSRETVFDHAAALTTVRVQDMVENVTLSGFTFDSGLGVADPSLFSNTVYDAKRSSAIVVAGAQDSTLSDIEILNPASHGLTLDDSIGITVTGLEVSGAHNKGSGGNGYAVWLRNVVDSDLTDLTLMDTRHAVVFGSWNTAIGNLLHVRDTNRDINFHGGRDTGNTVIVDRSVRTEAEADYMASNLFFNEGERYGAPTDIAANTVTFGEVAATVRQDLVFATENGSMIITRGAADTVYLNTGNDSADLGSGHDTVHGMGGLDVIDGGSGVDTFVTERALADLNITRDGDSVVLWDMLSSTTLTSVETVIFADGTLDIDTLDEQLAVTSVIGEVADGQYADLPLIQGSDGWERAQIPGSIRMGEALEAANYSGTEAITVIGSGLNNHVMTGAGSDRIEGRGGNDRLLGRGGDDVMLGGDGDDMLFGMTGDDTLTGGAGQDVLDGGDGADTFVIDGDGDVAVDFTLAEGDTLIFNSAGPEANVALADWLDGGSAEGTGLGISEVLFDDAEALRIAWGSEAIMLLGLGLDDFA</sequence>
<evidence type="ECO:0000256" key="5">
    <source>
        <dbReference type="ARBA" id="ARBA00022737"/>
    </source>
</evidence>
<dbReference type="GO" id="GO:0016020">
    <property type="term" value="C:membrane"/>
    <property type="evidence" value="ECO:0007669"/>
    <property type="project" value="UniProtKB-SubCell"/>
</dbReference>
<dbReference type="InterPro" id="IPR003995">
    <property type="entry name" value="RTX_toxin_determinant-A"/>
</dbReference>
<evidence type="ECO:0000256" key="3">
    <source>
        <dbReference type="ARBA" id="ARBA00022525"/>
    </source>
</evidence>
<dbReference type="SUPFAM" id="SSF51120">
    <property type="entry name" value="beta-Roll"/>
    <property type="match status" value="2"/>
</dbReference>
<dbReference type="Gene3D" id="2.160.20.10">
    <property type="entry name" value="Single-stranded right-handed beta-helix, Pectin lyase-like"/>
    <property type="match status" value="1"/>
</dbReference>
<dbReference type="Pfam" id="PF00353">
    <property type="entry name" value="HemolysinCabind"/>
    <property type="match status" value="3"/>
</dbReference>
<proteinExistence type="predicted"/>
<dbReference type="PRINTS" id="PR01488">
    <property type="entry name" value="RTXTOXINA"/>
</dbReference>
<dbReference type="InterPro" id="IPR011049">
    <property type="entry name" value="Serralysin-like_metalloprot_C"/>
</dbReference>
<dbReference type="Proteomes" id="UP000054935">
    <property type="component" value="Unassembled WGS sequence"/>
</dbReference>
<dbReference type="EMBL" id="CYSE01000005">
    <property type="protein sequence ID" value="CUH80082.1"/>
    <property type="molecule type" value="Genomic_DNA"/>
</dbReference>
<comment type="subcellular location">
    <subcellularLocation>
        <location evidence="1">Membrane</location>
    </subcellularLocation>
    <subcellularLocation>
        <location evidence="2">Secreted</location>
    </subcellularLocation>
</comment>
<keyword evidence="7" id="KW-0472">Membrane</keyword>
<dbReference type="STRING" id="441103.TRN7648_02802"/>
<dbReference type="PANTHER" id="PTHR38340:SF1">
    <property type="entry name" value="S-LAYER PROTEIN"/>
    <property type="match status" value="1"/>
</dbReference>
<dbReference type="InterPro" id="IPR050557">
    <property type="entry name" value="RTX_toxin/Mannuronan_C5-epim"/>
</dbReference>
<accession>A0A0P1GF32</accession>
<dbReference type="OrthoDB" id="7786102at2"/>
<keyword evidence="6" id="KW-0843">Virulence</keyword>
<dbReference type="PROSITE" id="PS00330">
    <property type="entry name" value="HEMOLYSIN_CALCIUM"/>
    <property type="match status" value="2"/>
</dbReference>
<evidence type="ECO:0000313" key="9">
    <source>
        <dbReference type="Proteomes" id="UP000054935"/>
    </source>
</evidence>
<keyword evidence="3" id="KW-0964">Secreted</keyword>
<keyword evidence="9" id="KW-1185">Reference proteome</keyword>
<dbReference type="PANTHER" id="PTHR38340">
    <property type="entry name" value="S-LAYER PROTEIN"/>
    <property type="match status" value="1"/>
</dbReference>
<name>A0A0P1GF32_9RHOB</name>
<dbReference type="Gene3D" id="2.150.10.10">
    <property type="entry name" value="Serralysin-like metalloprotease, C-terminal"/>
    <property type="match status" value="2"/>
</dbReference>
<organism evidence="8 9">
    <name type="scientific">Tropicibacter naphthalenivorans</name>
    <dbReference type="NCBI Taxonomy" id="441103"/>
    <lineage>
        <taxon>Bacteria</taxon>
        <taxon>Pseudomonadati</taxon>
        <taxon>Pseudomonadota</taxon>
        <taxon>Alphaproteobacteria</taxon>
        <taxon>Rhodobacterales</taxon>
        <taxon>Roseobacteraceae</taxon>
        <taxon>Tropicibacter</taxon>
    </lineage>
</organism>
<dbReference type="InterPro" id="IPR018511">
    <property type="entry name" value="Hemolysin-typ_Ca-bd_CS"/>
</dbReference>
<dbReference type="GO" id="GO:0090729">
    <property type="term" value="F:toxin activity"/>
    <property type="evidence" value="ECO:0007669"/>
    <property type="project" value="UniProtKB-KW"/>
</dbReference>
<dbReference type="InterPro" id="IPR012334">
    <property type="entry name" value="Pectin_lyas_fold"/>
</dbReference>
<dbReference type="RefSeq" id="WP_058248300.1">
    <property type="nucleotide sequence ID" value="NZ_CYSE01000005.1"/>
</dbReference>
<evidence type="ECO:0000256" key="1">
    <source>
        <dbReference type="ARBA" id="ARBA00004370"/>
    </source>
</evidence>